<reference evidence="1 2" key="1">
    <citation type="journal article" date="2017" name="Nature">
        <title>The Apostasia genome and the evolution of orchids.</title>
        <authorList>
            <person name="Zhang G.Q."/>
            <person name="Liu K.W."/>
            <person name="Li Z."/>
            <person name="Lohaus R."/>
            <person name="Hsiao Y.Y."/>
            <person name="Niu S.C."/>
            <person name="Wang J.Y."/>
            <person name="Lin Y.C."/>
            <person name="Xu Q."/>
            <person name="Chen L.J."/>
            <person name="Yoshida K."/>
            <person name="Fujiwara S."/>
            <person name="Wang Z.W."/>
            <person name="Zhang Y.Q."/>
            <person name="Mitsuda N."/>
            <person name="Wang M."/>
            <person name="Liu G.H."/>
            <person name="Pecoraro L."/>
            <person name="Huang H.X."/>
            <person name="Xiao X.J."/>
            <person name="Lin M."/>
            <person name="Wu X.Y."/>
            <person name="Wu W.L."/>
            <person name="Chen Y.Y."/>
            <person name="Chang S.B."/>
            <person name="Sakamoto S."/>
            <person name="Ohme-Takagi M."/>
            <person name="Yagi M."/>
            <person name="Zeng S.J."/>
            <person name="Shen C.Y."/>
            <person name="Yeh C.M."/>
            <person name="Luo Y.B."/>
            <person name="Tsai W.C."/>
            <person name="Van de Peer Y."/>
            <person name="Liu Z.J."/>
        </authorList>
    </citation>
    <scope>NUCLEOTIDE SEQUENCE [LARGE SCALE GENOMIC DNA]</scope>
    <source>
        <strain evidence="2">cv. Shenzhen</strain>
        <tissue evidence="1">Stem</tissue>
    </source>
</reference>
<keyword evidence="2" id="KW-1185">Reference proteome</keyword>
<evidence type="ECO:0000313" key="1">
    <source>
        <dbReference type="EMBL" id="PKA55635.1"/>
    </source>
</evidence>
<evidence type="ECO:0008006" key="3">
    <source>
        <dbReference type="Google" id="ProtNLM"/>
    </source>
</evidence>
<protein>
    <recommendedName>
        <fullName evidence="3">Retrotransposon gag domain-containing protein</fullName>
    </recommendedName>
</protein>
<dbReference type="EMBL" id="KZ451979">
    <property type="protein sequence ID" value="PKA55635.1"/>
    <property type="molecule type" value="Genomic_DNA"/>
</dbReference>
<dbReference type="OrthoDB" id="1748993at2759"/>
<accession>A0A2I0AJD1</accession>
<gene>
    <name evidence="1" type="ORF">AXF42_Ash006837</name>
</gene>
<evidence type="ECO:0000313" key="2">
    <source>
        <dbReference type="Proteomes" id="UP000236161"/>
    </source>
</evidence>
<organism evidence="1 2">
    <name type="scientific">Apostasia shenzhenica</name>
    <dbReference type="NCBI Taxonomy" id="1088818"/>
    <lineage>
        <taxon>Eukaryota</taxon>
        <taxon>Viridiplantae</taxon>
        <taxon>Streptophyta</taxon>
        <taxon>Embryophyta</taxon>
        <taxon>Tracheophyta</taxon>
        <taxon>Spermatophyta</taxon>
        <taxon>Magnoliopsida</taxon>
        <taxon>Liliopsida</taxon>
        <taxon>Asparagales</taxon>
        <taxon>Orchidaceae</taxon>
        <taxon>Apostasioideae</taxon>
        <taxon>Apostasia</taxon>
    </lineage>
</organism>
<name>A0A2I0AJD1_9ASPA</name>
<sequence>MRPSRRSQQSLLLVRRSRRLLLRSRRLRWLRVYHCQSQRPQHSSRRSRRTPLLVFRTRGGLPLLQELPLLRPLAPPILLVRIFLTRAPQYEPEAFFGPFNFDTAFCDAIRQASAPEDFRPPCLEVYKGTIDPRKHIQGFEAALRYRQRDEATKCHLLATTLKGATFTWFIKFPEGSLSSYDHMKQGIIASFI</sequence>
<dbReference type="AlphaFoldDB" id="A0A2I0AJD1"/>
<dbReference type="Proteomes" id="UP000236161">
    <property type="component" value="Unassembled WGS sequence"/>
</dbReference>
<proteinExistence type="predicted"/>